<dbReference type="EMBL" id="MLJW01000052">
    <property type="protein sequence ID" value="OIR05138.1"/>
    <property type="molecule type" value="Genomic_DNA"/>
</dbReference>
<dbReference type="AlphaFoldDB" id="A0A1J5SAC5"/>
<protein>
    <submittedName>
        <fullName evidence="2">Protoporphyrinogen oxidase</fullName>
    </submittedName>
</protein>
<proteinExistence type="predicted"/>
<organism evidence="2">
    <name type="scientific">mine drainage metagenome</name>
    <dbReference type="NCBI Taxonomy" id="410659"/>
    <lineage>
        <taxon>unclassified sequences</taxon>
        <taxon>metagenomes</taxon>
        <taxon>ecological metagenomes</taxon>
    </lineage>
</organism>
<accession>A0A1J5SAC5</accession>
<evidence type="ECO:0000259" key="1">
    <source>
        <dbReference type="Pfam" id="PF01593"/>
    </source>
</evidence>
<sequence>MKRIAIIGSGISGLGCAWLLHRDFDITVLEADDRVGGHSHTVTVDEQGRSLPIDTGFMVFNRVTYPNLVRLFEALDVPVKPTDMSFSVRCGPRGLEYCGSSLNHLFAQRRNLLRPSFYRMLMAIDRFNREAVAALDDPALRTLSLEEYVRRRGYGDDFFHLYLIPMSSAVWSTPPEQMLRFPAASLLRFFHNHGFLGLHTQHPWWTVDGGSREYVERLIAPFRERVHRRASVRRIRRVDGAVEVATDRDVQRFDKVVLACHAPQSLALLGEDATPGERRLLSAFRYQPNTAILHTDAAVMPRTRRAWSSWNYRLDAAGATSGTGAADSTKLATSTHYWMNRLQGVSERTNYFVSINGGHLVDPRRILKTLSYDHPLFDRASAEAQDSLPGLNAEALGGSETYFAGAWQRYGFHEDGLLSAVRVAGLLLGRDPWQGRAV</sequence>
<comment type="caution">
    <text evidence="2">The sequence shown here is derived from an EMBL/GenBank/DDBJ whole genome shotgun (WGS) entry which is preliminary data.</text>
</comment>
<evidence type="ECO:0000313" key="2">
    <source>
        <dbReference type="EMBL" id="OIR05138.1"/>
    </source>
</evidence>
<reference evidence="2" key="1">
    <citation type="submission" date="2016-10" db="EMBL/GenBank/DDBJ databases">
        <title>Sequence of Gallionella enrichment culture.</title>
        <authorList>
            <person name="Poehlein A."/>
            <person name="Muehling M."/>
            <person name="Daniel R."/>
        </authorList>
    </citation>
    <scope>NUCLEOTIDE SEQUENCE</scope>
</reference>
<dbReference type="Gene3D" id="3.50.50.60">
    <property type="entry name" value="FAD/NAD(P)-binding domain"/>
    <property type="match status" value="1"/>
</dbReference>
<dbReference type="Pfam" id="PF01593">
    <property type="entry name" value="Amino_oxidase"/>
    <property type="match status" value="1"/>
</dbReference>
<dbReference type="GO" id="GO:0016491">
    <property type="term" value="F:oxidoreductase activity"/>
    <property type="evidence" value="ECO:0007669"/>
    <property type="project" value="InterPro"/>
</dbReference>
<dbReference type="SUPFAM" id="SSF51905">
    <property type="entry name" value="FAD/NAD(P)-binding domain"/>
    <property type="match status" value="1"/>
</dbReference>
<gene>
    <name evidence="2" type="ORF">GALL_126960</name>
</gene>
<dbReference type="InterPro" id="IPR002937">
    <property type="entry name" value="Amino_oxidase"/>
</dbReference>
<name>A0A1J5SAC5_9ZZZZ</name>
<dbReference type="InterPro" id="IPR036188">
    <property type="entry name" value="FAD/NAD-bd_sf"/>
</dbReference>
<dbReference type="Gene3D" id="3.30.70.1990">
    <property type="match status" value="1"/>
</dbReference>
<dbReference type="PANTHER" id="PTHR42923:SF17">
    <property type="entry name" value="AMINE OXIDASE DOMAIN-CONTAINING PROTEIN"/>
    <property type="match status" value="1"/>
</dbReference>
<dbReference type="PROSITE" id="PS51257">
    <property type="entry name" value="PROKAR_LIPOPROTEIN"/>
    <property type="match status" value="1"/>
</dbReference>
<dbReference type="Gene3D" id="1.10.405.20">
    <property type="match status" value="1"/>
</dbReference>
<dbReference type="InterPro" id="IPR050464">
    <property type="entry name" value="Zeta_carotene_desat/Oxidored"/>
</dbReference>
<dbReference type="PANTHER" id="PTHR42923">
    <property type="entry name" value="PROTOPORPHYRINOGEN OXIDASE"/>
    <property type="match status" value="1"/>
</dbReference>
<dbReference type="FunFam" id="1.10.405.20:FF:000001">
    <property type="entry name" value="Amine oxidase"/>
    <property type="match status" value="1"/>
</dbReference>
<feature type="domain" description="Amine oxidase" evidence="1">
    <location>
        <begin position="11"/>
        <end position="288"/>
    </location>
</feature>